<feature type="domain" description="YozE SAM-like" evidence="2">
    <location>
        <begin position="3"/>
        <end position="68"/>
    </location>
</feature>
<dbReference type="SUPFAM" id="SSF140652">
    <property type="entry name" value="YozE-like"/>
    <property type="match status" value="1"/>
</dbReference>
<dbReference type="EMBL" id="WKKI01000023">
    <property type="protein sequence ID" value="MRX72889.1"/>
    <property type="molecule type" value="Genomic_DNA"/>
</dbReference>
<evidence type="ECO:0000259" key="2">
    <source>
        <dbReference type="Pfam" id="PF06855"/>
    </source>
</evidence>
<dbReference type="PIRSF" id="PIRSF037262">
    <property type="entry name" value="UCP037262"/>
    <property type="match status" value="1"/>
</dbReference>
<dbReference type="Gene3D" id="1.10.150.260">
    <property type="entry name" value="YozE SAM-like"/>
    <property type="match status" value="1"/>
</dbReference>
<dbReference type="RefSeq" id="WP_154308048.1">
    <property type="nucleotide sequence ID" value="NZ_WKKI01000023.1"/>
</dbReference>
<protein>
    <recommendedName>
        <fullName evidence="1">UPF0346 protein GJU40_12135</fullName>
    </recommendedName>
</protein>
<dbReference type="Proteomes" id="UP000448867">
    <property type="component" value="Unassembled WGS sequence"/>
</dbReference>
<organism evidence="3 4">
    <name type="scientific">Metabacillus lacus</name>
    <dbReference type="NCBI Taxonomy" id="1983721"/>
    <lineage>
        <taxon>Bacteria</taxon>
        <taxon>Bacillati</taxon>
        <taxon>Bacillota</taxon>
        <taxon>Bacilli</taxon>
        <taxon>Bacillales</taxon>
        <taxon>Bacillaceae</taxon>
        <taxon>Metabacillus</taxon>
    </lineage>
</organism>
<proteinExistence type="inferred from homology"/>
<dbReference type="NCBIfam" id="NF010193">
    <property type="entry name" value="PRK13672.1"/>
    <property type="match status" value="1"/>
</dbReference>
<comment type="caution">
    <text evidence="3">The sequence shown here is derived from an EMBL/GenBank/DDBJ whole genome shotgun (WGS) entry which is preliminary data.</text>
</comment>
<comment type="similarity">
    <text evidence="1">Belongs to the UPF0346 family.</text>
</comment>
<dbReference type="InterPro" id="IPR036806">
    <property type="entry name" value="YozE_SAM-like_sf"/>
</dbReference>
<sequence length="75" mass="9026">MKSFYHYLLKYRHPKPKDSISQFANSAYNDHSFPKTSASYDEISSYLEFNGHYLDSMIIFDDAWEQYKMEVLKEQ</sequence>
<reference evidence="3 4" key="1">
    <citation type="submission" date="2019-11" db="EMBL/GenBank/DDBJ databases">
        <title>Bacillus lacus genome.</title>
        <authorList>
            <person name="Allen C.J."/>
            <person name="Newman J.D."/>
        </authorList>
    </citation>
    <scope>NUCLEOTIDE SEQUENCE [LARGE SCALE GENOMIC DNA]</scope>
    <source>
        <strain evidence="3 4">KCTC 33946</strain>
    </source>
</reference>
<evidence type="ECO:0000313" key="4">
    <source>
        <dbReference type="Proteomes" id="UP000448867"/>
    </source>
</evidence>
<keyword evidence="4" id="KW-1185">Reference proteome</keyword>
<dbReference type="OrthoDB" id="2242851at2"/>
<gene>
    <name evidence="3" type="ORF">GJU40_12135</name>
</gene>
<accession>A0A7X2M0I5</accession>
<evidence type="ECO:0000313" key="3">
    <source>
        <dbReference type="EMBL" id="MRX72889.1"/>
    </source>
</evidence>
<evidence type="ECO:0000256" key="1">
    <source>
        <dbReference type="HAMAP-Rule" id="MF_01538"/>
    </source>
</evidence>
<dbReference type="InterPro" id="IPR010673">
    <property type="entry name" value="UPF0346"/>
</dbReference>
<dbReference type="AlphaFoldDB" id="A0A7X2M0I5"/>
<dbReference type="InterPro" id="IPR023089">
    <property type="entry name" value="YozE_SAM-like"/>
</dbReference>
<dbReference type="Pfam" id="PF06855">
    <property type="entry name" value="YozE_SAM_like"/>
    <property type="match status" value="1"/>
</dbReference>
<dbReference type="HAMAP" id="MF_01538">
    <property type="entry name" value="UPF0346"/>
    <property type="match status" value="1"/>
</dbReference>
<name>A0A7X2M0I5_9BACI</name>